<protein>
    <submittedName>
        <fullName evidence="3">Uncharacterized protein DUF4191</fullName>
    </submittedName>
</protein>
<keyword evidence="4" id="KW-1185">Reference proteome</keyword>
<keyword evidence="2" id="KW-0472">Membrane</keyword>
<feature type="transmembrane region" description="Helical" evidence="2">
    <location>
        <begin position="40"/>
        <end position="60"/>
    </location>
</feature>
<keyword evidence="2" id="KW-0812">Transmembrane</keyword>
<proteinExistence type="predicted"/>
<comment type="caution">
    <text evidence="3">The sequence shown here is derived from an EMBL/GenBank/DDBJ whole genome shotgun (WGS) entry which is preliminary data.</text>
</comment>
<dbReference type="Pfam" id="PF13829">
    <property type="entry name" value="DUF4191"/>
    <property type="match status" value="1"/>
</dbReference>
<organism evidence="3 4">
    <name type="scientific">Nocardioides aurantiacus</name>
    <dbReference type="NCBI Taxonomy" id="86796"/>
    <lineage>
        <taxon>Bacteria</taxon>
        <taxon>Bacillati</taxon>
        <taxon>Actinomycetota</taxon>
        <taxon>Actinomycetes</taxon>
        <taxon>Propionibacteriales</taxon>
        <taxon>Nocardioidaceae</taxon>
        <taxon>Nocardioides</taxon>
    </lineage>
</organism>
<evidence type="ECO:0000313" key="4">
    <source>
        <dbReference type="Proteomes" id="UP000281738"/>
    </source>
</evidence>
<sequence length="241" mass="26277">MATKLEKQPKAKKVKDPSKPGRIAQIRQSYTMTKKSDPKIGLILLGTFLLAGLAGFALMLLIFRTLWFPILIGVLVGLFAVLVVFGRRAATAAYKQIEGRPGAAAAALQQLRRGWKTDPAVAVNKQQDIVTRVVGRPGIVLIGEGNPTRLKGLLASERRRHERVAREVPIHELVVGREPGQVPLPKLTKTVQKLGKEVKPAQLTDVLARIKAIDAHRSAVPMPKGPIPTSMKGQRGNLRGR</sequence>
<feature type="transmembrane region" description="Helical" evidence="2">
    <location>
        <begin position="66"/>
        <end position="85"/>
    </location>
</feature>
<evidence type="ECO:0000256" key="1">
    <source>
        <dbReference type="SAM" id="MobiDB-lite"/>
    </source>
</evidence>
<dbReference type="RefSeq" id="WP_123389560.1">
    <property type="nucleotide sequence ID" value="NZ_RKHO01000001.1"/>
</dbReference>
<accession>A0A3N2CT40</accession>
<feature type="region of interest" description="Disordered" evidence="1">
    <location>
        <begin position="219"/>
        <end position="241"/>
    </location>
</feature>
<dbReference type="EMBL" id="RKHO01000001">
    <property type="protein sequence ID" value="ROR90404.1"/>
    <property type="molecule type" value="Genomic_DNA"/>
</dbReference>
<dbReference type="Proteomes" id="UP000281738">
    <property type="component" value="Unassembled WGS sequence"/>
</dbReference>
<name>A0A3N2CT40_9ACTN</name>
<dbReference type="AlphaFoldDB" id="A0A3N2CT40"/>
<dbReference type="InterPro" id="IPR025445">
    <property type="entry name" value="DUF4191"/>
</dbReference>
<dbReference type="OrthoDB" id="8479889at2"/>
<reference evidence="3 4" key="1">
    <citation type="submission" date="2018-11" db="EMBL/GenBank/DDBJ databases">
        <title>Sequencing the genomes of 1000 actinobacteria strains.</title>
        <authorList>
            <person name="Klenk H.-P."/>
        </authorList>
    </citation>
    <scope>NUCLEOTIDE SEQUENCE [LARGE SCALE GENOMIC DNA]</scope>
    <source>
        <strain evidence="3 4">DSM 12652</strain>
    </source>
</reference>
<evidence type="ECO:0000256" key="2">
    <source>
        <dbReference type="SAM" id="Phobius"/>
    </source>
</evidence>
<gene>
    <name evidence="3" type="ORF">EDD33_1244</name>
</gene>
<evidence type="ECO:0000313" key="3">
    <source>
        <dbReference type="EMBL" id="ROR90404.1"/>
    </source>
</evidence>
<keyword evidence="2" id="KW-1133">Transmembrane helix</keyword>